<proteinExistence type="predicted"/>
<reference evidence="2 3" key="1">
    <citation type="journal article" date="2024" name="G3 (Bethesda)">
        <title>Genome assembly of Hibiscus sabdariffa L. provides insights into metabolisms of medicinal natural products.</title>
        <authorList>
            <person name="Kim T."/>
        </authorList>
    </citation>
    <scope>NUCLEOTIDE SEQUENCE [LARGE SCALE GENOMIC DNA]</scope>
    <source>
        <strain evidence="2">TK-2024</strain>
        <tissue evidence="2">Old leaves</tissue>
    </source>
</reference>
<dbReference type="SUPFAM" id="SSF56112">
    <property type="entry name" value="Protein kinase-like (PK-like)"/>
    <property type="match status" value="1"/>
</dbReference>
<dbReference type="Pfam" id="PF07714">
    <property type="entry name" value="PK_Tyr_Ser-Thr"/>
    <property type="match status" value="1"/>
</dbReference>
<comment type="caution">
    <text evidence="2">The sequence shown here is derived from an EMBL/GenBank/DDBJ whole genome shotgun (WGS) entry which is preliminary data.</text>
</comment>
<dbReference type="Gene3D" id="3.30.200.20">
    <property type="entry name" value="Phosphorylase Kinase, domain 1"/>
    <property type="match status" value="1"/>
</dbReference>
<evidence type="ECO:0000313" key="2">
    <source>
        <dbReference type="EMBL" id="KAK8588604.1"/>
    </source>
</evidence>
<dbReference type="PANTHER" id="PTHR27003:SF278">
    <property type="entry name" value="RECEPTOR-LIKE PROTEIN KINASE ANXUR2"/>
    <property type="match status" value="1"/>
</dbReference>
<organism evidence="2 3">
    <name type="scientific">Hibiscus sabdariffa</name>
    <name type="common">roselle</name>
    <dbReference type="NCBI Taxonomy" id="183260"/>
    <lineage>
        <taxon>Eukaryota</taxon>
        <taxon>Viridiplantae</taxon>
        <taxon>Streptophyta</taxon>
        <taxon>Embryophyta</taxon>
        <taxon>Tracheophyta</taxon>
        <taxon>Spermatophyta</taxon>
        <taxon>Magnoliopsida</taxon>
        <taxon>eudicotyledons</taxon>
        <taxon>Gunneridae</taxon>
        <taxon>Pentapetalae</taxon>
        <taxon>rosids</taxon>
        <taxon>malvids</taxon>
        <taxon>Malvales</taxon>
        <taxon>Malvaceae</taxon>
        <taxon>Malvoideae</taxon>
        <taxon>Hibiscus</taxon>
    </lineage>
</organism>
<dbReference type="InterPro" id="IPR011009">
    <property type="entry name" value="Kinase-like_dom_sf"/>
</dbReference>
<dbReference type="InterPro" id="IPR001245">
    <property type="entry name" value="Ser-Thr/Tyr_kinase_cat_dom"/>
</dbReference>
<dbReference type="InterPro" id="IPR045272">
    <property type="entry name" value="ANXUR1/2-like"/>
</dbReference>
<dbReference type="Proteomes" id="UP001472677">
    <property type="component" value="Unassembled WGS sequence"/>
</dbReference>
<sequence>MKNRVCSLLNFFVSKKKSPPCSQLPEDICPQFSLAEIKAATNKFHPDTVIGTSYFGSIVYKGTIDDGTTVAIRRCGSSFGGGASELQLNEVQLLCQLRHPHLVSLSGFCLVEKEMFVVLEYMSRGSLADLLYGVGKEFVPLTWKHRLQICIDAARGLHYLHTGAKRSVIHHNIKSSNILLDEEWRCKLSDFGLSKLVPLSMSKASIRIDNDPVQRTCGYMAPEYCMRVLTEKSDVFSFGIVLYEVLFSRPHYDCTLPEEKQYLLALAMESVIEGTIYHAIYPYLKGKIAPECLNKYLEIASSCVHRKGNERPVMGEVEATLELALELQERADSEMEASNPCGPCMYDEAFISASLRNILGLHTHNFTDIGFDLPVLDNNNSNNNT</sequence>
<name>A0ABR2FWH8_9ROSI</name>
<evidence type="ECO:0000259" key="1">
    <source>
        <dbReference type="PROSITE" id="PS50011"/>
    </source>
</evidence>
<gene>
    <name evidence="2" type="ORF">V6N12_023031</name>
</gene>
<dbReference type="PANTHER" id="PTHR27003">
    <property type="entry name" value="OS07G0166700 PROTEIN"/>
    <property type="match status" value="1"/>
</dbReference>
<dbReference type="Gene3D" id="1.10.510.10">
    <property type="entry name" value="Transferase(Phosphotransferase) domain 1"/>
    <property type="match status" value="1"/>
</dbReference>
<protein>
    <recommendedName>
        <fullName evidence="1">Protein kinase domain-containing protein</fullName>
    </recommendedName>
</protein>
<keyword evidence="3" id="KW-1185">Reference proteome</keyword>
<feature type="domain" description="Protein kinase" evidence="1">
    <location>
        <begin position="44"/>
        <end position="325"/>
    </location>
</feature>
<dbReference type="EMBL" id="JBBPBM010000004">
    <property type="protein sequence ID" value="KAK8588604.1"/>
    <property type="molecule type" value="Genomic_DNA"/>
</dbReference>
<dbReference type="InterPro" id="IPR000719">
    <property type="entry name" value="Prot_kinase_dom"/>
</dbReference>
<evidence type="ECO:0000313" key="3">
    <source>
        <dbReference type="Proteomes" id="UP001472677"/>
    </source>
</evidence>
<dbReference type="PROSITE" id="PS50011">
    <property type="entry name" value="PROTEIN_KINASE_DOM"/>
    <property type="match status" value="1"/>
</dbReference>
<accession>A0ABR2FWH8</accession>